<evidence type="ECO:0000313" key="2">
    <source>
        <dbReference type="EMBL" id="MFH4978618.1"/>
    </source>
</evidence>
<accession>A0ABD6EF94</accession>
<keyword evidence="3" id="KW-1185">Reference proteome</keyword>
<reference evidence="2 3" key="1">
    <citation type="submission" date="2024-08" db="EMBL/GenBank/DDBJ databases">
        <title>Gnathostoma spinigerum genome.</title>
        <authorList>
            <person name="Gonzalez-Bertolin B."/>
            <person name="Monzon S."/>
            <person name="Zaballos A."/>
            <person name="Jimenez P."/>
            <person name="Dekumyoy P."/>
            <person name="Varona S."/>
            <person name="Cuesta I."/>
            <person name="Sumanam S."/>
            <person name="Adisakwattana P."/>
            <person name="Gasser R.B."/>
            <person name="Hernandez-Gonzalez A."/>
            <person name="Young N.D."/>
            <person name="Perteguer M.J."/>
        </authorList>
    </citation>
    <scope>NUCLEOTIDE SEQUENCE [LARGE SCALE GENOMIC DNA]</scope>
    <source>
        <strain evidence="2">AL3</strain>
        <tissue evidence="2">Liver</tissue>
    </source>
</reference>
<evidence type="ECO:0000313" key="3">
    <source>
        <dbReference type="Proteomes" id="UP001608902"/>
    </source>
</evidence>
<proteinExistence type="predicted"/>
<dbReference type="Proteomes" id="UP001608902">
    <property type="component" value="Unassembled WGS sequence"/>
</dbReference>
<gene>
    <name evidence="2" type="ORF">AB6A40_005327</name>
</gene>
<keyword evidence="1" id="KW-0732">Signal</keyword>
<dbReference type="EMBL" id="JBGFUD010003346">
    <property type="protein sequence ID" value="MFH4978618.1"/>
    <property type="molecule type" value="Genomic_DNA"/>
</dbReference>
<feature type="signal peptide" evidence="1">
    <location>
        <begin position="1"/>
        <end position="21"/>
    </location>
</feature>
<comment type="caution">
    <text evidence="2">The sequence shown here is derived from an EMBL/GenBank/DDBJ whole genome shotgun (WGS) entry which is preliminary data.</text>
</comment>
<protein>
    <submittedName>
        <fullName evidence="2">Uncharacterized protein</fullName>
    </submittedName>
</protein>
<sequence length="98" mass="10797">MQLTGIAVLLVTAAITPYISARSACEAYCEGDSGAVGCTCTQEYTSLIYVGMNTRCYDWCVDQCERNERKVDGCSKPGKRCCLPLHRWNLLCRASCNS</sequence>
<evidence type="ECO:0000256" key="1">
    <source>
        <dbReference type="SAM" id="SignalP"/>
    </source>
</evidence>
<organism evidence="2 3">
    <name type="scientific">Gnathostoma spinigerum</name>
    <dbReference type="NCBI Taxonomy" id="75299"/>
    <lineage>
        <taxon>Eukaryota</taxon>
        <taxon>Metazoa</taxon>
        <taxon>Ecdysozoa</taxon>
        <taxon>Nematoda</taxon>
        <taxon>Chromadorea</taxon>
        <taxon>Rhabditida</taxon>
        <taxon>Spirurina</taxon>
        <taxon>Gnathostomatomorpha</taxon>
        <taxon>Gnathostomatoidea</taxon>
        <taxon>Gnathostomatidae</taxon>
        <taxon>Gnathostoma</taxon>
    </lineage>
</organism>
<name>A0ABD6EF94_9BILA</name>
<feature type="chain" id="PRO_5044870271" evidence="1">
    <location>
        <begin position="22"/>
        <end position="98"/>
    </location>
</feature>
<dbReference type="AlphaFoldDB" id="A0ABD6EF94"/>